<sequence length="656" mass="69108">MSLWKRNSRLCLILSLITLISFVFPAATLANSSPTITRLAGVDRYETASQIAVSGWSQSNYAVLAFGGDYPDALSAAPLAKKFDAPILLTDTGSLPTTTKQTLLDLHVKNVKIIGGTAVISQAVESELQTMGLQTTRIYGIDRYATAIQVAQQVSPNPSTLFVVTGEDYPDALSVGSIASLKQSPIILVPHDVIPDVVKNYIATLNISKTYIVGSSDIISDQVAQQFPNAERIPGADKYARNIAVNQLFNTDFKSDSVCLATGEGFADALTGTAFCAKLSEPLVLINTDSPTNTRSYYEQRFTKASKVYVFGGTGIIPESVITDLNSFSSANTSGQETLKLSDFTKVGTTTATFKYQVLDQTGKDITSTVPATQLSAVASVKSSISLDPSKGIGTITYNSSSDVDKPITITLVDLNTGRVVSYDSSSADAAANGNTIIGNRRTLSLSNFSKTGATTATFKFQVLDENGKDITSTVPAAQLSAVASVSSSITLDPSKGLGTITYNSSSDTNKPIITLVDLITGRVVSLDTSSSTGPSSSPAPANNSTSGNPSPSQYSDQKVSKITINSTKLATTPADGNNTVGYATYIVTDQYGADITNTYLANNIQFTSNVGTITARNGLIQLRFFSNINPLSLTNVTITGVDSNSNVTTTATLSL</sequence>
<keyword evidence="2" id="KW-0732">Signal</keyword>
<organism evidence="3 4">
    <name type="scientific">Desulfosporosinus acididurans</name>
    <dbReference type="NCBI Taxonomy" id="476652"/>
    <lineage>
        <taxon>Bacteria</taxon>
        <taxon>Bacillati</taxon>
        <taxon>Bacillota</taxon>
        <taxon>Clostridia</taxon>
        <taxon>Eubacteriales</taxon>
        <taxon>Desulfitobacteriaceae</taxon>
        <taxon>Desulfosporosinus</taxon>
    </lineage>
</organism>
<comment type="caution">
    <text evidence="3">The sequence shown here is derived from an EMBL/GenBank/DDBJ whole genome shotgun (WGS) entry which is preliminary data.</text>
</comment>
<dbReference type="Gene3D" id="3.40.50.12090">
    <property type="match status" value="2"/>
</dbReference>
<dbReference type="RefSeq" id="WP_047811523.1">
    <property type="nucleotide sequence ID" value="NZ_LDZY01000015.1"/>
</dbReference>
<proteinExistence type="predicted"/>
<name>A0A0J1FLE6_9FIRM</name>
<dbReference type="EC" id="3.5.1.28" evidence="3"/>
<dbReference type="Pfam" id="PF04122">
    <property type="entry name" value="CW_binding_2"/>
    <property type="match status" value="3"/>
</dbReference>
<dbReference type="GO" id="GO:0008745">
    <property type="term" value="F:N-acetylmuramoyl-L-alanine amidase activity"/>
    <property type="evidence" value="ECO:0007669"/>
    <property type="project" value="UniProtKB-EC"/>
</dbReference>
<evidence type="ECO:0000256" key="1">
    <source>
        <dbReference type="SAM" id="MobiDB-lite"/>
    </source>
</evidence>
<protein>
    <submittedName>
        <fullName evidence="3">N-acetylmuramoyl-L-alanine amidase LytC</fullName>
        <ecNumber evidence="3">3.5.1.28</ecNumber>
    </submittedName>
</protein>
<keyword evidence="3" id="KW-0378">Hydrolase</keyword>
<gene>
    <name evidence="3" type="primary">lytC_23</name>
    <name evidence="3" type="ORF">DEAC_c37300</name>
</gene>
<evidence type="ECO:0000256" key="2">
    <source>
        <dbReference type="SAM" id="SignalP"/>
    </source>
</evidence>
<feature type="signal peptide" evidence="2">
    <location>
        <begin position="1"/>
        <end position="26"/>
    </location>
</feature>
<dbReference type="PATRIC" id="fig|476652.3.peg.3946"/>
<dbReference type="PANTHER" id="PTHR30032">
    <property type="entry name" value="N-ACETYLMURAMOYL-L-ALANINE AMIDASE-RELATED"/>
    <property type="match status" value="1"/>
</dbReference>
<dbReference type="InterPro" id="IPR051922">
    <property type="entry name" value="Bact_Sporulation_Assoc"/>
</dbReference>
<keyword evidence="4" id="KW-1185">Reference proteome</keyword>
<dbReference type="EMBL" id="LDZY01000015">
    <property type="protein sequence ID" value="KLU64300.1"/>
    <property type="molecule type" value="Genomic_DNA"/>
</dbReference>
<reference evidence="3 4" key="1">
    <citation type="submission" date="2015-06" db="EMBL/GenBank/DDBJ databases">
        <title>Draft genome of the moderately acidophilic sulfate reducer Candidatus Desulfosporosinus acididurans strain M1.</title>
        <authorList>
            <person name="Poehlein A."/>
            <person name="Petzsch P."/>
            <person name="Johnson B.D."/>
            <person name="Schloemann M."/>
            <person name="Daniel R."/>
            <person name="Muehling M."/>
        </authorList>
    </citation>
    <scope>NUCLEOTIDE SEQUENCE [LARGE SCALE GENOMIC DNA]</scope>
    <source>
        <strain evidence="3 4">M1</strain>
    </source>
</reference>
<accession>A0A0J1FLE6</accession>
<feature type="chain" id="PRO_5038915535" evidence="2">
    <location>
        <begin position="27"/>
        <end position="656"/>
    </location>
</feature>
<evidence type="ECO:0000313" key="4">
    <source>
        <dbReference type="Proteomes" id="UP000036356"/>
    </source>
</evidence>
<dbReference type="Proteomes" id="UP000036356">
    <property type="component" value="Unassembled WGS sequence"/>
</dbReference>
<dbReference type="InterPro" id="IPR007253">
    <property type="entry name" value="Cell_wall-bd_2"/>
</dbReference>
<evidence type="ECO:0000313" key="3">
    <source>
        <dbReference type="EMBL" id="KLU64300.1"/>
    </source>
</evidence>
<dbReference type="STRING" id="476652.DEAC_c37300"/>
<dbReference type="AlphaFoldDB" id="A0A0J1FLE6"/>
<feature type="region of interest" description="Disordered" evidence="1">
    <location>
        <begin position="528"/>
        <end position="559"/>
    </location>
</feature>
<dbReference type="PANTHER" id="PTHR30032:SF8">
    <property type="entry name" value="GERMINATION-SPECIFIC N-ACETYLMURAMOYL-L-ALANINE AMIDASE"/>
    <property type="match status" value="1"/>
</dbReference>
<feature type="compositionally biased region" description="Low complexity" evidence="1">
    <location>
        <begin position="529"/>
        <end position="553"/>
    </location>
</feature>